<organism evidence="1 2">
    <name type="scientific">Aaosphaeria arxii CBS 175.79</name>
    <dbReference type="NCBI Taxonomy" id="1450172"/>
    <lineage>
        <taxon>Eukaryota</taxon>
        <taxon>Fungi</taxon>
        <taxon>Dikarya</taxon>
        <taxon>Ascomycota</taxon>
        <taxon>Pezizomycotina</taxon>
        <taxon>Dothideomycetes</taxon>
        <taxon>Pleosporomycetidae</taxon>
        <taxon>Pleosporales</taxon>
        <taxon>Pleosporales incertae sedis</taxon>
        <taxon>Aaosphaeria</taxon>
    </lineage>
</organism>
<keyword evidence="2" id="KW-1185">Reference proteome</keyword>
<dbReference type="AlphaFoldDB" id="A0A6A5X5L3"/>
<accession>A0A6A5X5L3</accession>
<dbReference type="GeneID" id="54287145"/>
<sequence>MPRRRFNGLAGKFNRLLHEEETNQLQLTGLGVVAIEAFDRQYFSKENPEPFRCPTGQCEVYLEKAGQWTQHACERHGADLYMKQPEILPSTLPHVFEERKNSLIKGRGARLREFRKIHNDWNEEGGKKRQELERGWIHQLDNDETWNTGVKGEDSKLWENFIWMMGFPTLCIE</sequence>
<evidence type="ECO:0000313" key="1">
    <source>
        <dbReference type="EMBL" id="KAF2008258.1"/>
    </source>
</evidence>
<reference evidence="1" key="1">
    <citation type="journal article" date="2020" name="Stud. Mycol.">
        <title>101 Dothideomycetes genomes: a test case for predicting lifestyles and emergence of pathogens.</title>
        <authorList>
            <person name="Haridas S."/>
            <person name="Albert R."/>
            <person name="Binder M."/>
            <person name="Bloem J."/>
            <person name="Labutti K."/>
            <person name="Salamov A."/>
            <person name="Andreopoulos B."/>
            <person name="Baker S."/>
            <person name="Barry K."/>
            <person name="Bills G."/>
            <person name="Bluhm B."/>
            <person name="Cannon C."/>
            <person name="Castanera R."/>
            <person name="Culley D."/>
            <person name="Daum C."/>
            <person name="Ezra D."/>
            <person name="Gonzalez J."/>
            <person name="Henrissat B."/>
            <person name="Kuo A."/>
            <person name="Liang C."/>
            <person name="Lipzen A."/>
            <person name="Lutzoni F."/>
            <person name="Magnuson J."/>
            <person name="Mondo S."/>
            <person name="Nolan M."/>
            <person name="Ohm R."/>
            <person name="Pangilinan J."/>
            <person name="Park H.-J."/>
            <person name="Ramirez L."/>
            <person name="Alfaro M."/>
            <person name="Sun H."/>
            <person name="Tritt A."/>
            <person name="Yoshinaga Y."/>
            <person name="Zwiers L.-H."/>
            <person name="Turgeon B."/>
            <person name="Goodwin S."/>
            <person name="Spatafora J."/>
            <person name="Crous P."/>
            <person name="Grigoriev I."/>
        </authorList>
    </citation>
    <scope>NUCLEOTIDE SEQUENCE</scope>
    <source>
        <strain evidence="1">CBS 175.79</strain>
    </source>
</reference>
<evidence type="ECO:0000313" key="2">
    <source>
        <dbReference type="Proteomes" id="UP000799778"/>
    </source>
</evidence>
<name>A0A6A5X5L3_9PLEO</name>
<dbReference type="RefSeq" id="XP_033376597.1">
    <property type="nucleotide sequence ID" value="XM_033529748.1"/>
</dbReference>
<dbReference type="Proteomes" id="UP000799778">
    <property type="component" value="Unassembled WGS sequence"/>
</dbReference>
<protein>
    <submittedName>
        <fullName evidence="1">Uncharacterized protein</fullName>
    </submittedName>
</protein>
<proteinExistence type="predicted"/>
<dbReference type="OrthoDB" id="5397557at2759"/>
<dbReference type="EMBL" id="ML978103">
    <property type="protein sequence ID" value="KAF2008258.1"/>
    <property type="molecule type" value="Genomic_DNA"/>
</dbReference>
<gene>
    <name evidence="1" type="ORF">BU24DRAFT_429502</name>
</gene>